<name>A0A8J8NLH1_HALGN</name>
<dbReference type="AlphaFoldDB" id="A0A8J8NLH1"/>
<protein>
    <submittedName>
        <fullName evidence="1">Uncharacterized protein</fullName>
    </submittedName>
</protein>
<proteinExistence type="predicted"/>
<keyword evidence="2" id="KW-1185">Reference proteome</keyword>
<organism evidence="1 2">
    <name type="scientific">Halteria grandinella</name>
    <dbReference type="NCBI Taxonomy" id="5974"/>
    <lineage>
        <taxon>Eukaryota</taxon>
        <taxon>Sar</taxon>
        <taxon>Alveolata</taxon>
        <taxon>Ciliophora</taxon>
        <taxon>Intramacronucleata</taxon>
        <taxon>Spirotrichea</taxon>
        <taxon>Stichotrichia</taxon>
        <taxon>Sporadotrichida</taxon>
        <taxon>Halteriidae</taxon>
        <taxon>Halteria</taxon>
    </lineage>
</organism>
<evidence type="ECO:0000313" key="2">
    <source>
        <dbReference type="Proteomes" id="UP000785679"/>
    </source>
</evidence>
<dbReference type="Proteomes" id="UP000785679">
    <property type="component" value="Unassembled WGS sequence"/>
</dbReference>
<sequence>MSAPVATATPGMLALKLAADVARVSTLTMCGTHLLNKWDKSSKCEESTEDKLQPQDKKQVVIKRKVKDMYKKALVRLGLSENCKFEELEIQKLILAKVYNPEVSIIKLVKVLRGDDE</sequence>
<accession>A0A8J8NLH1</accession>
<dbReference type="EMBL" id="RRYP01012520">
    <property type="protein sequence ID" value="TNV77054.1"/>
    <property type="molecule type" value="Genomic_DNA"/>
</dbReference>
<reference evidence="1" key="1">
    <citation type="submission" date="2019-06" db="EMBL/GenBank/DDBJ databases">
        <authorList>
            <person name="Zheng W."/>
        </authorList>
    </citation>
    <scope>NUCLEOTIDE SEQUENCE</scope>
    <source>
        <strain evidence="1">QDHG01</strain>
    </source>
</reference>
<comment type="caution">
    <text evidence="1">The sequence shown here is derived from an EMBL/GenBank/DDBJ whole genome shotgun (WGS) entry which is preliminary data.</text>
</comment>
<gene>
    <name evidence="1" type="ORF">FGO68_gene15781</name>
</gene>
<evidence type="ECO:0000313" key="1">
    <source>
        <dbReference type="EMBL" id="TNV77054.1"/>
    </source>
</evidence>